<dbReference type="PANTHER" id="PTHR33835">
    <property type="entry name" value="YALI0C07656P"/>
    <property type="match status" value="1"/>
</dbReference>
<evidence type="ECO:0000313" key="1">
    <source>
        <dbReference type="EMBL" id="EXJ92308.1"/>
    </source>
</evidence>
<protein>
    <recommendedName>
        <fullName evidence="3">Metallo-beta-lactamase domain-containing protein</fullName>
    </recommendedName>
</protein>
<dbReference type="GeneID" id="19164998"/>
<reference evidence="1 2" key="1">
    <citation type="submission" date="2013-03" db="EMBL/GenBank/DDBJ databases">
        <title>The Genome Sequence of Capronia epimyces CBS 606.96.</title>
        <authorList>
            <consortium name="The Broad Institute Genomics Platform"/>
            <person name="Cuomo C."/>
            <person name="de Hoog S."/>
            <person name="Gorbushina A."/>
            <person name="Walker B."/>
            <person name="Young S.K."/>
            <person name="Zeng Q."/>
            <person name="Gargeya S."/>
            <person name="Fitzgerald M."/>
            <person name="Haas B."/>
            <person name="Abouelleil A."/>
            <person name="Allen A.W."/>
            <person name="Alvarado L."/>
            <person name="Arachchi H.M."/>
            <person name="Berlin A.M."/>
            <person name="Chapman S.B."/>
            <person name="Gainer-Dewar J."/>
            <person name="Goldberg J."/>
            <person name="Griggs A."/>
            <person name="Gujja S."/>
            <person name="Hansen M."/>
            <person name="Howarth C."/>
            <person name="Imamovic A."/>
            <person name="Ireland A."/>
            <person name="Larimer J."/>
            <person name="McCowan C."/>
            <person name="Murphy C."/>
            <person name="Pearson M."/>
            <person name="Poon T.W."/>
            <person name="Priest M."/>
            <person name="Roberts A."/>
            <person name="Saif S."/>
            <person name="Shea T."/>
            <person name="Sisk P."/>
            <person name="Sykes S."/>
            <person name="Wortman J."/>
            <person name="Nusbaum C."/>
            <person name="Birren B."/>
        </authorList>
    </citation>
    <scope>NUCLEOTIDE SEQUENCE [LARGE SCALE GENOMIC DNA]</scope>
    <source>
        <strain evidence="1 2">CBS 606.96</strain>
    </source>
</reference>
<proteinExistence type="predicted"/>
<dbReference type="Gene3D" id="3.60.15.10">
    <property type="entry name" value="Ribonuclease Z/Hydroxyacylglutathione hydrolase-like"/>
    <property type="match status" value="1"/>
</dbReference>
<gene>
    <name evidence="1" type="ORF">A1O3_00858</name>
</gene>
<comment type="caution">
    <text evidence="1">The sequence shown here is derived from an EMBL/GenBank/DDBJ whole genome shotgun (WGS) entry which is preliminary data.</text>
</comment>
<accession>W9YIE5</accession>
<dbReference type="Pfam" id="PF14234">
    <property type="entry name" value="DUF4336"/>
    <property type="match status" value="1"/>
</dbReference>
<dbReference type="eggNOG" id="ENOG502S1EZ">
    <property type="taxonomic scope" value="Eukaryota"/>
</dbReference>
<keyword evidence="2" id="KW-1185">Reference proteome</keyword>
<name>W9YIE5_9EURO</name>
<dbReference type="PANTHER" id="PTHR33835:SF1">
    <property type="entry name" value="METALLO-BETA-LACTAMASE DOMAIN-CONTAINING PROTEIN"/>
    <property type="match status" value="1"/>
</dbReference>
<dbReference type="SUPFAM" id="SSF56281">
    <property type="entry name" value="Metallo-hydrolase/oxidoreductase"/>
    <property type="match status" value="1"/>
</dbReference>
<evidence type="ECO:0000313" key="2">
    <source>
        <dbReference type="Proteomes" id="UP000019478"/>
    </source>
</evidence>
<evidence type="ECO:0008006" key="3">
    <source>
        <dbReference type="Google" id="ProtNLM"/>
    </source>
</evidence>
<organism evidence="1 2">
    <name type="scientific">Capronia epimyces CBS 606.96</name>
    <dbReference type="NCBI Taxonomy" id="1182542"/>
    <lineage>
        <taxon>Eukaryota</taxon>
        <taxon>Fungi</taxon>
        <taxon>Dikarya</taxon>
        <taxon>Ascomycota</taxon>
        <taxon>Pezizomycotina</taxon>
        <taxon>Eurotiomycetes</taxon>
        <taxon>Chaetothyriomycetidae</taxon>
        <taxon>Chaetothyriales</taxon>
        <taxon>Herpotrichiellaceae</taxon>
        <taxon>Capronia</taxon>
    </lineage>
</organism>
<dbReference type="EMBL" id="AMGY01000001">
    <property type="protein sequence ID" value="EXJ92308.1"/>
    <property type="molecule type" value="Genomic_DNA"/>
</dbReference>
<dbReference type="OrthoDB" id="421671at2759"/>
<dbReference type="RefSeq" id="XP_007729198.1">
    <property type="nucleotide sequence ID" value="XM_007731008.1"/>
</dbReference>
<dbReference type="InterPro" id="IPR025638">
    <property type="entry name" value="DUF4336"/>
</dbReference>
<sequence>MATPKSSSSLIPPDPAKVMVIRDVTSNITTLSVPFARFGHIKVGGRATLVKLQTGNVAVFSPVALTPDVKTKVKSLGPIKYIVAPDIEHHIFITPWAAEYPEAEIIGVEGLPEKREGNADTKGTKFHHVFSSSNKLDLHISPEFDEEFASEFFHSHTNKELVFLHKPSRTLIEADLLFNLPATEQYSKSGVDPRSGLLTKLFGGLMNIRGDMLWQKRFLWYLAAGKDRQGFAESAKRIKQWDYDRIIPCHGDVIETGGKSILDQATAWFTEGKH</sequence>
<dbReference type="HOGENOM" id="CLU_056292_1_0_1"/>
<dbReference type="InterPro" id="IPR036866">
    <property type="entry name" value="RibonucZ/Hydroxyglut_hydro"/>
</dbReference>
<dbReference type="AlphaFoldDB" id="W9YIE5"/>
<dbReference type="Proteomes" id="UP000019478">
    <property type="component" value="Unassembled WGS sequence"/>
</dbReference>